<keyword evidence="11 16" id="KW-0408">Iron</keyword>
<keyword evidence="4 15" id="KW-0349">Heme</keyword>
<feature type="transmembrane region" description="Helical" evidence="16">
    <location>
        <begin position="78"/>
        <end position="103"/>
    </location>
</feature>
<dbReference type="Gene3D" id="1.20.210.10">
    <property type="entry name" value="Cytochrome c oxidase-like, subunit I domain"/>
    <property type="match status" value="1"/>
</dbReference>
<keyword evidence="6 15" id="KW-0812">Transmembrane</keyword>
<evidence type="ECO:0000256" key="6">
    <source>
        <dbReference type="ARBA" id="ARBA00022692"/>
    </source>
</evidence>
<evidence type="ECO:0000313" key="19">
    <source>
        <dbReference type="Proteomes" id="UP000009011"/>
    </source>
</evidence>
<dbReference type="STRING" id="1191523.MROS_0038"/>
<evidence type="ECO:0000256" key="12">
    <source>
        <dbReference type="ARBA" id="ARBA00023008"/>
    </source>
</evidence>
<protein>
    <recommendedName>
        <fullName evidence="16">Cytochrome c oxidase subunit 1</fullName>
        <ecNumber evidence="16">7.1.1.9</ecNumber>
    </recommendedName>
</protein>
<evidence type="ECO:0000256" key="2">
    <source>
        <dbReference type="ARBA" id="ARBA00004673"/>
    </source>
</evidence>
<dbReference type="InterPro" id="IPR023615">
    <property type="entry name" value="Cyt_c_Oxase_su1_BS"/>
</dbReference>
<dbReference type="KEGG" id="mro:MROS_0038"/>
<evidence type="ECO:0000256" key="1">
    <source>
        <dbReference type="ARBA" id="ARBA00004141"/>
    </source>
</evidence>
<dbReference type="EMBL" id="CP003557">
    <property type="protein sequence ID" value="AFN73282.1"/>
    <property type="molecule type" value="Genomic_DNA"/>
</dbReference>
<evidence type="ECO:0000256" key="15">
    <source>
        <dbReference type="RuleBase" id="RU000370"/>
    </source>
</evidence>
<evidence type="ECO:0000256" key="14">
    <source>
        <dbReference type="ARBA" id="ARBA00047816"/>
    </source>
</evidence>
<keyword evidence="10 16" id="KW-1133">Transmembrane helix</keyword>
<dbReference type="SUPFAM" id="SSF81442">
    <property type="entry name" value="Cytochrome c oxidase subunit I-like"/>
    <property type="match status" value="1"/>
</dbReference>
<sequence length="546" mass="61429">MANGAVAIEEKNFYQQSTNKYSGILSWLLTTDHKRIGLMYLYTISFFFIVGVIIGILMRLELIAPGKTIMDAQTYNTLFTLHGVIMIFLFIVPGLPAIFGNFFLPIQIGARDVAFPRLNLLSYYVYVAGAILVFISLFLPGGPIDTGWTFYIPYSVRSSTNVSMAIFAAFVLGFSSILTGINFVTTVHRLRAPGMTFFKMPLFVWATYATAWIQIIATPVIGITILLVIIERAFGVGIFDPALGGDPILYQHLFWIYSHPAVYIMILPAMGVVSEIIPTFARRTIFGYKAIAMSSLAIAFVGYLVWAHHMFTSGMSDTARWIFSLLTFIVALPSGVKVFNWVATMYKGSIDPQTPFLWVMSFIVLFSIGGLTGLVLGSLATDVHLHDTYFVVAHFHYVMFGGTGTIFFAALHYWFPKMFGRMYFKKPANIAVLLFFIGFNMLYFTKFIMGYMGMPRRYYDYLPQFATLQEISTVGSWILALAIFIMLGNLIYSLRKGPKAGPNPWGGVTLEWHIPSPPPMENFKEIPTVTHEPYDFSQLKEMKNES</sequence>
<dbReference type="GO" id="GO:0022904">
    <property type="term" value="P:respiratory electron transport chain"/>
    <property type="evidence" value="ECO:0007669"/>
    <property type="project" value="TreeGrafter"/>
</dbReference>
<evidence type="ECO:0000256" key="13">
    <source>
        <dbReference type="ARBA" id="ARBA00023136"/>
    </source>
</evidence>
<feature type="transmembrane region" description="Helical" evidence="16">
    <location>
        <begin position="250"/>
        <end position="273"/>
    </location>
</feature>
<evidence type="ECO:0000256" key="4">
    <source>
        <dbReference type="ARBA" id="ARBA00022617"/>
    </source>
</evidence>
<dbReference type="EC" id="7.1.1.9" evidence="16"/>
<feature type="transmembrane region" description="Helical" evidence="16">
    <location>
        <begin position="205"/>
        <end position="230"/>
    </location>
</feature>
<comment type="similarity">
    <text evidence="15">Belongs to the heme-copper respiratory oxidase family.</text>
</comment>
<evidence type="ECO:0000256" key="5">
    <source>
        <dbReference type="ARBA" id="ARBA00022660"/>
    </source>
</evidence>
<dbReference type="AlphaFoldDB" id="I6YRV8"/>
<evidence type="ECO:0000259" key="17">
    <source>
        <dbReference type="PROSITE" id="PS50855"/>
    </source>
</evidence>
<evidence type="ECO:0000256" key="9">
    <source>
        <dbReference type="ARBA" id="ARBA00022982"/>
    </source>
</evidence>
<dbReference type="Pfam" id="PF00115">
    <property type="entry name" value="COX1"/>
    <property type="match status" value="1"/>
</dbReference>
<dbReference type="PRINTS" id="PR01165">
    <property type="entry name" value="CYCOXIDASEI"/>
</dbReference>
<feature type="transmembrane region" description="Helical" evidence="16">
    <location>
        <begin position="427"/>
        <end position="454"/>
    </location>
</feature>
<feature type="transmembrane region" description="Helical" evidence="16">
    <location>
        <begin position="321"/>
        <end position="343"/>
    </location>
</feature>
<dbReference type="HOGENOM" id="CLU_011899_7_3_10"/>
<feature type="transmembrane region" description="Helical" evidence="16">
    <location>
        <begin position="123"/>
        <end position="142"/>
    </location>
</feature>
<keyword evidence="3 15" id="KW-0813">Transport</keyword>
<feature type="transmembrane region" description="Helical" evidence="16">
    <location>
        <begin position="38"/>
        <end position="58"/>
    </location>
</feature>
<dbReference type="OrthoDB" id="9759913at2"/>
<comment type="pathway">
    <text evidence="2 16">Energy metabolism; oxidative phosphorylation.</text>
</comment>
<dbReference type="GO" id="GO:0020037">
    <property type="term" value="F:heme binding"/>
    <property type="evidence" value="ECO:0007669"/>
    <property type="project" value="InterPro"/>
</dbReference>
<keyword evidence="5 15" id="KW-0679">Respiratory chain</keyword>
<feature type="transmembrane region" description="Helical" evidence="16">
    <location>
        <begin position="285"/>
        <end position="306"/>
    </location>
</feature>
<keyword evidence="9 15" id="KW-0249">Electron transport</keyword>
<dbReference type="UniPathway" id="UPA00705"/>
<evidence type="ECO:0000256" key="7">
    <source>
        <dbReference type="ARBA" id="ARBA00022723"/>
    </source>
</evidence>
<feature type="domain" description="Cytochrome oxidase subunit I profile" evidence="17">
    <location>
        <begin position="21"/>
        <end position="530"/>
    </location>
</feature>
<dbReference type="GO" id="GO:0006119">
    <property type="term" value="P:oxidative phosphorylation"/>
    <property type="evidence" value="ECO:0007669"/>
    <property type="project" value="UniProtKB-UniPathway"/>
</dbReference>
<feature type="transmembrane region" description="Helical" evidence="16">
    <location>
        <begin position="355"/>
        <end position="375"/>
    </location>
</feature>
<evidence type="ECO:0000256" key="11">
    <source>
        <dbReference type="ARBA" id="ARBA00023004"/>
    </source>
</evidence>
<dbReference type="PATRIC" id="fig|1191523.3.peg.39"/>
<gene>
    <name evidence="18" type="ordered locus">MROS_0038</name>
</gene>
<dbReference type="PROSITE" id="PS00077">
    <property type="entry name" value="COX1_CUB"/>
    <property type="match status" value="1"/>
</dbReference>
<dbReference type="InterPro" id="IPR000883">
    <property type="entry name" value="Cyt_C_Oxase_1"/>
</dbReference>
<name>I6YRV8_MELRP</name>
<feature type="transmembrane region" description="Helical" evidence="16">
    <location>
        <begin position="162"/>
        <end position="184"/>
    </location>
</feature>
<comment type="catalytic activity">
    <reaction evidence="14 16">
        <text>4 Fe(II)-[cytochrome c] + O2 + 8 H(+)(in) = 4 Fe(III)-[cytochrome c] + 2 H2O + 4 H(+)(out)</text>
        <dbReference type="Rhea" id="RHEA:11436"/>
        <dbReference type="Rhea" id="RHEA-COMP:10350"/>
        <dbReference type="Rhea" id="RHEA-COMP:14399"/>
        <dbReference type="ChEBI" id="CHEBI:15377"/>
        <dbReference type="ChEBI" id="CHEBI:15378"/>
        <dbReference type="ChEBI" id="CHEBI:15379"/>
        <dbReference type="ChEBI" id="CHEBI:29033"/>
        <dbReference type="ChEBI" id="CHEBI:29034"/>
        <dbReference type="EC" id="7.1.1.9"/>
    </reaction>
</comment>
<dbReference type="GO" id="GO:0005886">
    <property type="term" value="C:plasma membrane"/>
    <property type="evidence" value="ECO:0007669"/>
    <property type="project" value="UniProtKB-SubCell"/>
</dbReference>
<evidence type="ECO:0000256" key="8">
    <source>
        <dbReference type="ARBA" id="ARBA00022967"/>
    </source>
</evidence>
<comment type="function">
    <text evidence="16">Cytochrome c oxidase is the component of the respiratory chain that catalyzes the reduction of oxygen to water. Subunits 1-3 form the functional core of the enzyme complex. CO I is the catalytic subunit of the enzyme. Electrons originating in cytochrome c are transferred via the copper A center of subunit 2 and heme A of subunit 1 to the bimetallic center formed by heme A3 and copper B.</text>
</comment>
<keyword evidence="19" id="KW-1185">Reference proteome</keyword>
<dbReference type="InterPro" id="IPR023616">
    <property type="entry name" value="Cyt_c_oxase-like_su1_dom"/>
</dbReference>
<dbReference type="GO" id="GO:0046872">
    <property type="term" value="F:metal ion binding"/>
    <property type="evidence" value="ECO:0007669"/>
    <property type="project" value="UniProtKB-KW"/>
</dbReference>
<keyword evidence="8" id="KW-1278">Translocase</keyword>
<dbReference type="GO" id="GO:0004129">
    <property type="term" value="F:cytochrome-c oxidase activity"/>
    <property type="evidence" value="ECO:0007669"/>
    <property type="project" value="UniProtKB-EC"/>
</dbReference>
<feature type="transmembrane region" description="Helical" evidence="16">
    <location>
        <begin position="474"/>
        <end position="492"/>
    </location>
</feature>
<reference evidence="18 19" key="1">
    <citation type="journal article" date="2013" name="PLoS ONE">
        <title>Genomic analysis of Melioribacter roseus, facultatively anaerobic organotrophic bacterium representing a novel deep lineage within Bacteriodetes/Chlorobi group.</title>
        <authorList>
            <person name="Kadnikov V.V."/>
            <person name="Mardanov A.V."/>
            <person name="Podosokorskaya O.A."/>
            <person name="Gavrilov S.N."/>
            <person name="Kublanov I.V."/>
            <person name="Beletsky A.V."/>
            <person name="Bonch-Osmolovskaya E.A."/>
            <person name="Ravin N.V."/>
        </authorList>
    </citation>
    <scope>NUCLEOTIDE SEQUENCE [LARGE SCALE GENOMIC DNA]</scope>
    <source>
        <strain evidence="19">JCM 17771 / P3M-2</strain>
    </source>
</reference>
<evidence type="ECO:0000256" key="16">
    <source>
        <dbReference type="RuleBase" id="RU363061"/>
    </source>
</evidence>
<comment type="subcellular location">
    <subcellularLocation>
        <location evidence="16">Cell membrane</location>
        <topology evidence="16">Multi-pass membrane protein</topology>
    </subcellularLocation>
    <subcellularLocation>
        <location evidence="1">Membrane</location>
        <topology evidence="1">Multi-pass membrane protein</topology>
    </subcellularLocation>
</comment>
<accession>I6YRV8</accession>
<dbReference type="InterPro" id="IPR036927">
    <property type="entry name" value="Cyt_c_oxase-like_su1_sf"/>
</dbReference>
<dbReference type="eggNOG" id="COG0843">
    <property type="taxonomic scope" value="Bacteria"/>
</dbReference>
<evidence type="ECO:0000313" key="18">
    <source>
        <dbReference type="EMBL" id="AFN73282.1"/>
    </source>
</evidence>
<keyword evidence="7 16" id="KW-0479">Metal-binding</keyword>
<evidence type="ECO:0000256" key="3">
    <source>
        <dbReference type="ARBA" id="ARBA00022448"/>
    </source>
</evidence>
<keyword evidence="12 16" id="KW-0186">Copper</keyword>
<proteinExistence type="inferred from homology"/>
<dbReference type="InterPro" id="IPR014241">
    <property type="entry name" value="Cyt_c_oxidase_su1_bac"/>
</dbReference>
<organism evidence="18 19">
    <name type="scientific">Melioribacter roseus (strain DSM 23840 / JCM 17771 / VKM B-2668 / P3M-2)</name>
    <dbReference type="NCBI Taxonomy" id="1191523"/>
    <lineage>
        <taxon>Bacteria</taxon>
        <taxon>Pseudomonadati</taxon>
        <taxon>Ignavibacteriota</taxon>
        <taxon>Ignavibacteria</taxon>
        <taxon>Ignavibacteriales</taxon>
        <taxon>Melioribacteraceae</taxon>
        <taxon>Melioribacter</taxon>
    </lineage>
</organism>
<dbReference type="PANTHER" id="PTHR10422">
    <property type="entry name" value="CYTOCHROME C OXIDASE SUBUNIT 1"/>
    <property type="match status" value="1"/>
</dbReference>
<keyword evidence="16" id="KW-1003">Cell membrane</keyword>
<dbReference type="RefSeq" id="WP_014854719.1">
    <property type="nucleotide sequence ID" value="NC_018178.1"/>
</dbReference>
<dbReference type="GO" id="GO:0015990">
    <property type="term" value="P:electron transport coupled proton transport"/>
    <property type="evidence" value="ECO:0007669"/>
    <property type="project" value="InterPro"/>
</dbReference>
<dbReference type="NCBIfam" id="TIGR02891">
    <property type="entry name" value="CtaD_CoxA"/>
    <property type="match status" value="1"/>
</dbReference>
<evidence type="ECO:0000256" key="10">
    <source>
        <dbReference type="ARBA" id="ARBA00022989"/>
    </source>
</evidence>
<dbReference type="PROSITE" id="PS50855">
    <property type="entry name" value="COX1"/>
    <property type="match status" value="1"/>
</dbReference>
<dbReference type="PANTHER" id="PTHR10422:SF18">
    <property type="entry name" value="CYTOCHROME C OXIDASE SUBUNIT 1"/>
    <property type="match status" value="1"/>
</dbReference>
<feature type="transmembrane region" description="Helical" evidence="16">
    <location>
        <begin position="395"/>
        <end position="415"/>
    </location>
</feature>
<dbReference type="Proteomes" id="UP000009011">
    <property type="component" value="Chromosome"/>
</dbReference>
<keyword evidence="13 16" id="KW-0472">Membrane</keyword>